<evidence type="ECO:0000313" key="3">
    <source>
        <dbReference type="Proteomes" id="UP001276300"/>
    </source>
</evidence>
<sequence length="287" mass="32689">MSHISHSDLDTLSIRQDDSRKQLGAFLRARRESLDPQRLGLPRSGRRRTPGLRREEVAMLADVGVTWYTWLEQGREVNPSATVMQAVAEALQCSPLETRHLFVLAGLTPLESANAPQCEGISPGARRMLDSLLPQPASIQKPNFDIVAWNDAFCRLMGVDFATIPEDDRNCIYLYLTHPGWRSRLANRDVLTTFVSYFRAAMAEHRGDPAWENKLARFFAVSAEFEALWHKDHEVRGVENQIKNFHHPEFGDFQLQQMYWYSAPRNGSRLLVYLPVDEVGEAVLAKL</sequence>
<reference evidence="2" key="1">
    <citation type="journal article" date="2023" name="J Glob Antimicrob Resist">
        <title>Emergence of NDM-1 and KPC-3 carbapenemases in Kluyvera cryocrescens: Investigating genetic heterogeneity and acquisition routes of blaNDM-1 in Enterobacterales species in Portugal.</title>
        <authorList>
            <person name="Loiodice M."/>
            <person name="Ribeiro M."/>
            <person name="Peixe L."/>
            <person name="Novais A."/>
        </authorList>
    </citation>
    <scope>NUCLEOTIDE SEQUENCE</scope>
    <source>
        <strain evidence="2">K629</strain>
    </source>
</reference>
<gene>
    <name evidence="2" type="ORF">QWU01_12725</name>
</gene>
<dbReference type="EMBL" id="JAUEQX010000009">
    <property type="protein sequence ID" value="MDW3777672.1"/>
    <property type="molecule type" value="Genomic_DNA"/>
</dbReference>
<protein>
    <submittedName>
        <fullName evidence="2">Helix-turn-helix transcriptional regulator</fullName>
    </submittedName>
</protein>
<dbReference type="InterPro" id="IPR041413">
    <property type="entry name" value="MLTR_LBD"/>
</dbReference>
<evidence type="ECO:0000313" key="2">
    <source>
        <dbReference type="EMBL" id="MDW3777672.1"/>
    </source>
</evidence>
<dbReference type="AlphaFoldDB" id="A0AAW9C7I5"/>
<dbReference type="SMART" id="SM00530">
    <property type="entry name" value="HTH_XRE"/>
    <property type="match status" value="1"/>
</dbReference>
<evidence type="ECO:0000259" key="1">
    <source>
        <dbReference type="SMART" id="SM00530"/>
    </source>
</evidence>
<dbReference type="Gene3D" id="1.10.260.40">
    <property type="entry name" value="lambda repressor-like DNA-binding domains"/>
    <property type="match status" value="1"/>
</dbReference>
<dbReference type="InterPro" id="IPR010982">
    <property type="entry name" value="Lambda_DNA-bd_dom_sf"/>
</dbReference>
<feature type="domain" description="HTH cro/C1-type" evidence="1">
    <location>
        <begin position="26"/>
        <end position="98"/>
    </location>
</feature>
<dbReference type="InterPro" id="IPR001387">
    <property type="entry name" value="Cro/C1-type_HTH"/>
</dbReference>
<dbReference type="Gene3D" id="3.30.450.180">
    <property type="match status" value="1"/>
</dbReference>
<dbReference type="PANTHER" id="PTHR35010:SF2">
    <property type="entry name" value="BLL4672 PROTEIN"/>
    <property type="match status" value="1"/>
</dbReference>
<dbReference type="SUPFAM" id="SSF47413">
    <property type="entry name" value="lambda repressor-like DNA-binding domains"/>
    <property type="match status" value="1"/>
</dbReference>
<name>A0AAW9C7I5_KLUCR</name>
<dbReference type="Pfam" id="PF17765">
    <property type="entry name" value="MLTR_LBD"/>
    <property type="match status" value="1"/>
</dbReference>
<dbReference type="GO" id="GO:0003677">
    <property type="term" value="F:DNA binding"/>
    <property type="evidence" value="ECO:0007669"/>
    <property type="project" value="InterPro"/>
</dbReference>
<accession>A0AAW9C7I5</accession>
<dbReference type="Pfam" id="PF13560">
    <property type="entry name" value="HTH_31"/>
    <property type="match status" value="1"/>
</dbReference>
<dbReference type="RefSeq" id="WP_318242616.1">
    <property type="nucleotide sequence ID" value="NZ_JAUEQX010000009.1"/>
</dbReference>
<organism evidence="2 3">
    <name type="scientific">Kluyvera cryocrescens</name>
    <name type="common">Kluyvera citrophila</name>
    <dbReference type="NCBI Taxonomy" id="580"/>
    <lineage>
        <taxon>Bacteria</taxon>
        <taxon>Pseudomonadati</taxon>
        <taxon>Pseudomonadota</taxon>
        <taxon>Gammaproteobacteria</taxon>
        <taxon>Enterobacterales</taxon>
        <taxon>Enterobacteriaceae</taxon>
        <taxon>Kluyvera</taxon>
    </lineage>
</organism>
<proteinExistence type="predicted"/>
<comment type="caution">
    <text evidence="2">The sequence shown here is derived from an EMBL/GenBank/DDBJ whole genome shotgun (WGS) entry which is preliminary data.</text>
</comment>
<dbReference type="PANTHER" id="PTHR35010">
    <property type="entry name" value="BLL4672 PROTEIN-RELATED"/>
    <property type="match status" value="1"/>
</dbReference>
<dbReference type="CDD" id="cd00093">
    <property type="entry name" value="HTH_XRE"/>
    <property type="match status" value="1"/>
</dbReference>
<dbReference type="Proteomes" id="UP001276300">
    <property type="component" value="Unassembled WGS sequence"/>
</dbReference>